<evidence type="ECO:0000256" key="1">
    <source>
        <dbReference type="ARBA" id="ARBA00022821"/>
    </source>
</evidence>
<gene>
    <name evidence="3" type="ORF">MtrunA17_Chr3g0097021</name>
</gene>
<dbReference type="SUPFAM" id="SSF52047">
    <property type="entry name" value="RNI-like"/>
    <property type="match status" value="1"/>
</dbReference>
<accession>A0A396IMI9</accession>
<dbReference type="Proteomes" id="UP000265566">
    <property type="component" value="Chromosome 3"/>
</dbReference>
<reference evidence="4" key="1">
    <citation type="journal article" date="2018" name="Nat. Plants">
        <title>Whole-genome landscape of Medicago truncatula symbiotic genes.</title>
        <authorList>
            <person name="Pecrix Y."/>
            <person name="Staton S.E."/>
            <person name="Sallet E."/>
            <person name="Lelandais-Briere C."/>
            <person name="Moreau S."/>
            <person name="Carrere S."/>
            <person name="Blein T."/>
            <person name="Jardinaud M.F."/>
            <person name="Latrasse D."/>
            <person name="Zouine M."/>
            <person name="Zahm M."/>
            <person name="Kreplak J."/>
            <person name="Mayjonade B."/>
            <person name="Satge C."/>
            <person name="Perez M."/>
            <person name="Cauet S."/>
            <person name="Marande W."/>
            <person name="Chantry-Darmon C."/>
            <person name="Lopez-Roques C."/>
            <person name="Bouchez O."/>
            <person name="Berard A."/>
            <person name="Debelle F."/>
            <person name="Munos S."/>
            <person name="Bendahmane A."/>
            <person name="Berges H."/>
            <person name="Niebel A."/>
            <person name="Buitink J."/>
            <person name="Frugier F."/>
            <person name="Benhamed M."/>
            <person name="Crespi M."/>
            <person name="Gouzy J."/>
            <person name="Gamas P."/>
        </authorList>
    </citation>
    <scope>NUCLEOTIDE SEQUENCE [LARGE SCALE GENOMIC DNA]</scope>
    <source>
        <strain evidence="4">cv. Jemalong A17</strain>
    </source>
</reference>
<feature type="domain" description="Disease resistance protein At4g27190-like leucine-rich repeats" evidence="2">
    <location>
        <begin position="81"/>
        <end position="121"/>
    </location>
</feature>
<sequence>MNDLVELQLQFISQLRCLIDTKHIASQVPNVFSMLVVLDLWRLENLKELFNGPLSFDSLNSLEKLSIKDCKHLQSLFKCNLNLFNLKSVSLEKCPMLMSLFHLSTAVSLVLLERLEIEDCGCLEYIIDERKGEESRGEIVDDNDNTSHGAMLQNLKVLNIKNCPRIELILAFHSAHDLPALESITIEHCDKVKYIFDQDLKLGSLKQFKLHGIPNLIDIFPECNRTMSFAIKEASSISGYASQPQEKSDPIKCNIFSWTNVYCWGKKNGHKLRSTTSNQFQVPDNLMVTLSPSLLSSSSSMLFFTLF</sequence>
<dbReference type="InterPro" id="IPR032675">
    <property type="entry name" value="LRR_dom_sf"/>
</dbReference>
<evidence type="ECO:0000259" key="2">
    <source>
        <dbReference type="Pfam" id="PF23247"/>
    </source>
</evidence>
<dbReference type="InterPro" id="IPR050905">
    <property type="entry name" value="Plant_NBS-LRR"/>
</dbReference>
<dbReference type="InterPro" id="IPR057135">
    <property type="entry name" value="At4g27190-like_LRR"/>
</dbReference>
<dbReference type="Pfam" id="PF23247">
    <property type="entry name" value="LRR_RPS2"/>
    <property type="match status" value="2"/>
</dbReference>
<dbReference type="PANTHER" id="PTHR33463:SF105">
    <property type="entry name" value="AND NB-ARC DOMAIN DISEASE RESISTANCE PROTEIN, PUTATIVE-RELATED"/>
    <property type="match status" value="1"/>
</dbReference>
<keyword evidence="1" id="KW-0611">Plant defense</keyword>
<evidence type="ECO:0000313" key="4">
    <source>
        <dbReference type="Proteomes" id="UP000265566"/>
    </source>
</evidence>
<organism evidence="3 4">
    <name type="scientific">Medicago truncatula</name>
    <name type="common">Barrel medic</name>
    <name type="synonym">Medicago tribuloides</name>
    <dbReference type="NCBI Taxonomy" id="3880"/>
    <lineage>
        <taxon>Eukaryota</taxon>
        <taxon>Viridiplantae</taxon>
        <taxon>Streptophyta</taxon>
        <taxon>Embryophyta</taxon>
        <taxon>Tracheophyta</taxon>
        <taxon>Spermatophyta</taxon>
        <taxon>Magnoliopsida</taxon>
        <taxon>eudicotyledons</taxon>
        <taxon>Gunneridae</taxon>
        <taxon>Pentapetalae</taxon>
        <taxon>rosids</taxon>
        <taxon>fabids</taxon>
        <taxon>Fabales</taxon>
        <taxon>Fabaceae</taxon>
        <taxon>Papilionoideae</taxon>
        <taxon>50 kb inversion clade</taxon>
        <taxon>NPAAA clade</taxon>
        <taxon>Hologalegina</taxon>
        <taxon>IRL clade</taxon>
        <taxon>Trifolieae</taxon>
        <taxon>Medicago</taxon>
    </lineage>
</organism>
<dbReference type="AlphaFoldDB" id="A0A396IMI9"/>
<dbReference type="Gene3D" id="3.80.10.10">
    <property type="entry name" value="Ribonuclease Inhibitor"/>
    <property type="match status" value="1"/>
</dbReference>
<comment type="caution">
    <text evidence="3">The sequence shown here is derived from an EMBL/GenBank/DDBJ whole genome shotgun (WGS) entry which is preliminary data.</text>
</comment>
<proteinExistence type="predicted"/>
<dbReference type="EMBL" id="PSQE01000003">
    <property type="protein sequence ID" value="RHN66916.1"/>
    <property type="molecule type" value="Genomic_DNA"/>
</dbReference>
<protein>
    <submittedName>
        <fullName evidence="3">Putative leucine-rich repeat domain, L domain-containing protein</fullName>
    </submittedName>
</protein>
<dbReference type="Gramene" id="rna15038">
    <property type="protein sequence ID" value="RHN66916.1"/>
    <property type="gene ID" value="gene15038"/>
</dbReference>
<feature type="domain" description="Disease resistance protein At4g27190-like leucine-rich repeats" evidence="2">
    <location>
        <begin position="148"/>
        <end position="221"/>
    </location>
</feature>
<dbReference type="PANTHER" id="PTHR33463">
    <property type="entry name" value="NB-ARC DOMAIN-CONTAINING PROTEIN-RELATED"/>
    <property type="match status" value="1"/>
</dbReference>
<evidence type="ECO:0000313" key="3">
    <source>
        <dbReference type="EMBL" id="RHN66916.1"/>
    </source>
</evidence>
<name>A0A396IMI9_MEDTR</name>